<comment type="caution">
    <text evidence="2">The sequence shown here is derived from an EMBL/GenBank/DDBJ whole genome shotgun (WGS) entry which is preliminary data.</text>
</comment>
<dbReference type="InterPro" id="IPR036397">
    <property type="entry name" value="RNaseH_sf"/>
</dbReference>
<dbReference type="InterPro" id="IPR050951">
    <property type="entry name" value="Retrovirus_Pol_polyprotein"/>
</dbReference>
<dbReference type="AlphaFoldDB" id="A0ABD0QFY0"/>
<name>A0ABD0QFY0_CIRMR</name>
<gene>
    <name evidence="2" type="ORF">M9458_020842</name>
</gene>
<evidence type="ECO:0000259" key="1">
    <source>
        <dbReference type="PROSITE" id="PS50994"/>
    </source>
</evidence>
<feature type="domain" description="Integrase catalytic" evidence="1">
    <location>
        <begin position="1"/>
        <end position="96"/>
    </location>
</feature>
<sequence length="131" mass="14920">QHGLPEIVVSDNDSCFTSKEFHEFMSRNGIKHITTAPYHAASNGLAERAVQTFKSLMKKITGDSIEARIARALFSYRITPQSTTGKSPAELLCGRKLRSTLDLIHPDFKSQVQDKQLKQNWYHDQHAKERH</sequence>
<dbReference type="Gene3D" id="3.30.420.10">
    <property type="entry name" value="Ribonuclease H-like superfamily/Ribonuclease H"/>
    <property type="match status" value="1"/>
</dbReference>
<dbReference type="InterPro" id="IPR001584">
    <property type="entry name" value="Integrase_cat-core"/>
</dbReference>
<proteinExistence type="predicted"/>
<organism evidence="2 3">
    <name type="scientific">Cirrhinus mrigala</name>
    <name type="common">Mrigala</name>
    <dbReference type="NCBI Taxonomy" id="683832"/>
    <lineage>
        <taxon>Eukaryota</taxon>
        <taxon>Metazoa</taxon>
        <taxon>Chordata</taxon>
        <taxon>Craniata</taxon>
        <taxon>Vertebrata</taxon>
        <taxon>Euteleostomi</taxon>
        <taxon>Actinopterygii</taxon>
        <taxon>Neopterygii</taxon>
        <taxon>Teleostei</taxon>
        <taxon>Ostariophysi</taxon>
        <taxon>Cypriniformes</taxon>
        <taxon>Cyprinidae</taxon>
        <taxon>Labeoninae</taxon>
        <taxon>Labeonini</taxon>
        <taxon>Cirrhinus</taxon>
    </lineage>
</organism>
<dbReference type="PANTHER" id="PTHR37984">
    <property type="entry name" value="PROTEIN CBG26694"/>
    <property type="match status" value="1"/>
</dbReference>
<evidence type="ECO:0000313" key="3">
    <source>
        <dbReference type="Proteomes" id="UP001529510"/>
    </source>
</evidence>
<feature type="non-terminal residue" evidence="2">
    <location>
        <position position="1"/>
    </location>
</feature>
<protein>
    <recommendedName>
        <fullName evidence="1">Integrase catalytic domain-containing protein</fullName>
    </recommendedName>
</protein>
<evidence type="ECO:0000313" key="2">
    <source>
        <dbReference type="EMBL" id="KAL0185145.1"/>
    </source>
</evidence>
<dbReference type="EMBL" id="JAMKFB020000009">
    <property type="protein sequence ID" value="KAL0185145.1"/>
    <property type="molecule type" value="Genomic_DNA"/>
</dbReference>
<accession>A0ABD0QFY0</accession>
<dbReference type="PANTHER" id="PTHR37984:SF13">
    <property type="entry name" value="RIBONUCLEASE H"/>
    <property type="match status" value="1"/>
</dbReference>
<reference evidence="2 3" key="1">
    <citation type="submission" date="2024-05" db="EMBL/GenBank/DDBJ databases">
        <title>Genome sequencing and assembly of Indian major carp, Cirrhinus mrigala (Hamilton, 1822).</title>
        <authorList>
            <person name="Mohindra V."/>
            <person name="Chowdhury L.M."/>
            <person name="Lal K."/>
            <person name="Jena J.K."/>
        </authorList>
    </citation>
    <scope>NUCLEOTIDE SEQUENCE [LARGE SCALE GENOMIC DNA]</scope>
    <source>
        <strain evidence="2">CM1030</strain>
        <tissue evidence="2">Blood</tissue>
    </source>
</reference>
<dbReference type="SUPFAM" id="SSF53098">
    <property type="entry name" value="Ribonuclease H-like"/>
    <property type="match status" value="1"/>
</dbReference>
<dbReference type="InterPro" id="IPR012337">
    <property type="entry name" value="RNaseH-like_sf"/>
</dbReference>
<keyword evidence="3" id="KW-1185">Reference proteome</keyword>
<dbReference type="PROSITE" id="PS50994">
    <property type="entry name" value="INTEGRASE"/>
    <property type="match status" value="1"/>
</dbReference>
<feature type="non-terminal residue" evidence="2">
    <location>
        <position position="131"/>
    </location>
</feature>
<dbReference type="Proteomes" id="UP001529510">
    <property type="component" value="Unassembled WGS sequence"/>
</dbReference>